<evidence type="ECO:0000256" key="5">
    <source>
        <dbReference type="ARBA" id="ARBA00022692"/>
    </source>
</evidence>
<evidence type="ECO:0000256" key="3">
    <source>
        <dbReference type="ARBA" id="ARBA00022448"/>
    </source>
</evidence>
<organism evidence="11 12">
    <name type="scientific">Variovorax boronicumulans</name>
    <dbReference type="NCBI Taxonomy" id="436515"/>
    <lineage>
        <taxon>Bacteria</taxon>
        <taxon>Pseudomonadati</taxon>
        <taxon>Pseudomonadota</taxon>
        <taxon>Betaproteobacteria</taxon>
        <taxon>Burkholderiales</taxon>
        <taxon>Comamonadaceae</taxon>
        <taxon>Variovorax</taxon>
    </lineage>
</organism>
<feature type="transmembrane region" description="Helical" evidence="9">
    <location>
        <begin position="235"/>
        <end position="257"/>
    </location>
</feature>
<evidence type="ECO:0000256" key="4">
    <source>
        <dbReference type="ARBA" id="ARBA00022475"/>
    </source>
</evidence>
<accession>A0AAW8CZ61</accession>
<protein>
    <submittedName>
        <fullName evidence="11">Lipopolysaccharide transport system permease protein</fullName>
    </submittedName>
</protein>
<feature type="transmembrane region" description="Helical" evidence="9">
    <location>
        <begin position="181"/>
        <end position="201"/>
    </location>
</feature>
<dbReference type="GO" id="GO:0015774">
    <property type="term" value="P:polysaccharide transport"/>
    <property type="evidence" value="ECO:0007669"/>
    <property type="project" value="UniProtKB-KW"/>
</dbReference>
<keyword evidence="4" id="KW-1003">Cell membrane</keyword>
<evidence type="ECO:0000256" key="8">
    <source>
        <dbReference type="ARBA" id="ARBA00023136"/>
    </source>
</evidence>
<keyword evidence="7" id="KW-0625">Polysaccharide transport</keyword>
<keyword evidence="6 9" id="KW-1133">Transmembrane helix</keyword>
<feature type="transmembrane region" description="Helical" evidence="9">
    <location>
        <begin position="78"/>
        <end position="100"/>
    </location>
</feature>
<dbReference type="GO" id="GO:0005886">
    <property type="term" value="C:plasma membrane"/>
    <property type="evidence" value="ECO:0007669"/>
    <property type="project" value="UniProtKB-SubCell"/>
</dbReference>
<dbReference type="EMBL" id="JAUSRD010000014">
    <property type="protein sequence ID" value="MDP9895794.1"/>
    <property type="molecule type" value="Genomic_DNA"/>
</dbReference>
<evidence type="ECO:0000256" key="2">
    <source>
        <dbReference type="ARBA" id="ARBA00007783"/>
    </source>
</evidence>
<dbReference type="Pfam" id="PF01061">
    <property type="entry name" value="ABC2_membrane"/>
    <property type="match status" value="1"/>
</dbReference>
<sequence length="267" mass="30581">MSQVHSNLHRSALADWWEGTRRTDIWWTLAWFDIVLRYRRSMLGPLWLTLSMGVMIGGMGPLYASLFGTHLDKFFPHLALGVIFWGTFSAVVSDACNAFVGSSNYLKQGYFPISLFVWRGLARNLIQFLHQIVLYIPVAIWAGVTLSWSVLLIIPAFVILIINAHALGLLLGLICTRYRDVTQIITSLMQMLMFLTPVFWLPENLPGRAKYVLWNPFAQMLDLLRTPLMGGEAHLHSWIGMGVWTVFCVSLASVLFVKYRRRVVYWL</sequence>
<comment type="caution">
    <text evidence="11">The sequence shown here is derived from an EMBL/GenBank/DDBJ whole genome shotgun (WGS) entry which is preliminary data.</text>
</comment>
<evidence type="ECO:0000313" key="12">
    <source>
        <dbReference type="Proteomes" id="UP001242045"/>
    </source>
</evidence>
<keyword evidence="8 9" id="KW-0472">Membrane</keyword>
<evidence type="ECO:0000313" key="11">
    <source>
        <dbReference type="EMBL" id="MDP9895794.1"/>
    </source>
</evidence>
<evidence type="ECO:0000256" key="6">
    <source>
        <dbReference type="ARBA" id="ARBA00022989"/>
    </source>
</evidence>
<feature type="transmembrane region" description="Helical" evidence="9">
    <location>
        <begin position="46"/>
        <end position="66"/>
    </location>
</feature>
<comment type="subcellular location">
    <subcellularLocation>
        <location evidence="1">Cell membrane</location>
        <topology evidence="1">Multi-pass membrane protein</topology>
    </subcellularLocation>
</comment>
<dbReference type="GO" id="GO:0140359">
    <property type="term" value="F:ABC-type transporter activity"/>
    <property type="evidence" value="ECO:0007669"/>
    <property type="project" value="InterPro"/>
</dbReference>
<dbReference type="RefSeq" id="WP_307686339.1">
    <property type="nucleotide sequence ID" value="NZ_JAUSRD010000014.1"/>
</dbReference>
<dbReference type="AlphaFoldDB" id="A0AAW8CZ61"/>
<dbReference type="InterPro" id="IPR013525">
    <property type="entry name" value="ABC2_TM"/>
</dbReference>
<feature type="transmembrane region" description="Helical" evidence="9">
    <location>
        <begin position="121"/>
        <end position="144"/>
    </location>
</feature>
<dbReference type="GO" id="GO:0015920">
    <property type="term" value="P:lipopolysaccharide transport"/>
    <property type="evidence" value="ECO:0007669"/>
    <property type="project" value="TreeGrafter"/>
</dbReference>
<evidence type="ECO:0000256" key="9">
    <source>
        <dbReference type="SAM" id="Phobius"/>
    </source>
</evidence>
<evidence type="ECO:0000256" key="7">
    <source>
        <dbReference type="ARBA" id="ARBA00023047"/>
    </source>
</evidence>
<keyword evidence="7" id="KW-0762">Sugar transport</keyword>
<comment type="similarity">
    <text evidence="2">Belongs to the ABC-2 integral membrane protein family.</text>
</comment>
<feature type="domain" description="ABC-2 type transporter transmembrane" evidence="10">
    <location>
        <begin position="26"/>
        <end position="226"/>
    </location>
</feature>
<keyword evidence="5 9" id="KW-0812">Transmembrane</keyword>
<evidence type="ECO:0000256" key="1">
    <source>
        <dbReference type="ARBA" id="ARBA00004651"/>
    </source>
</evidence>
<dbReference type="PANTHER" id="PTHR30413:SF10">
    <property type="entry name" value="CAPSULE POLYSACCHARIDE EXPORT INNER-MEMBRANE PROTEIN CTRC"/>
    <property type="match status" value="1"/>
</dbReference>
<keyword evidence="3" id="KW-0813">Transport</keyword>
<name>A0AAW8CZ61_9BURK</name>
<evidence type="ECO:0000259" key="10">
    <source>
        <dbReference type="Pfam" id="PF01061"/>
    </source>
</evidence>
<feature type="transmembrane region" description="Helical" evidence="9">
    <location>
        <begin position="150"/>
        <end position="174"/>
    </location>
</feature>
<dbReference type="PANTHER" id="PTHR30413">
    <property type="entry name" value="INNER MEMBRANE TRANSPORT PERMEASE"/>
    <property type="match status" value="1"/>
</dbReference>
<reference evidence="11" key="1">
    <citation type="submission" date="2023-07" db="EMBL/GenBank/DDBJ databases">
        <title>Sorghum-associated microbial communities from plants grown in Nebraska, USA.</title>
        <authorList>
            <person name="Schachtman D."/>
        </authorList>
    </citation>
    <scope>NUCLEOTIDE SEQUENCE</scope>
    <source>
        <strain evidence="11">DS3754</strain>
    </source>
</reference>
<gene>
    <name evidence="11" type="ORF">J2W31_004921</name>
</gene>
<dbReference type="Proteomes" id="UP001242045">
    <property type="component" value="Unassembled WGS sequence"/>
</dbReference>
<proteinExistence type="inferred from homology"/>